<dbReference type="GO" id="GO:0016887">
    <property type="term" value="F:ATP hydrolysis activity"/>
    <property type="evidence" value="ECO:0007669"/>
    <property type="project" value="InterPro"/>
</dbReference>
<evidence type="ECO:0000313" key="4">
    <source>
        <dbReference type="Proteomes" id="UP000008952"/>
    </source>
</evidence>
<dbReference type="GO" id="GO:0005524">
    <property type="term" value="F:ATP binding"/>
    <property type="evidence" value="ECO:0007669"/>
    <property type="project" value="UniProtKB-KW"/>
</dbReference>
<dbReference type="InterPro" id="IPR005654">
    <property type="entry name" value="ATPase_AFG1-like"/>
</dbReference>
<dbReference type="STRING" id="1094558.ME5_00297"/>
<evidence type="ECO:0000313" key="3">
    <source>
        <dbReference type="EMBL" id="EJF91602.1"/>
    </source>
</evidence>
<comment type="caution">
    <text evidence="3">The sequence shown here is derived from an EMBL/GenBank/DDBJ whole genome shotgun (WGS) entry which is preliminary data.</text>
</comment>
<dbReference type="HOGENOM" id="CLU_008681_0_2_5"/>
<dbReference type="Gene3D" id="3.40.50.300">
    <property type="entry name" value="P-loop containing nucleotide triphosphate hydrolases"/>
    <property type="match status" value="1"/>
</dbReference>
<dbReference type="SUPFAM" id="SSF52540">
    <property type="entry name" value="P-loop containing nucleoside triphosphate hydrolases"/>
    <property type="match status" value="1"/>
</dbReference>
<dbReference type="Proteomes" id="UP000008952">
    <property type="component" value="Unassembled WGS sequence"/>
</dbReference>
<accession>J1K296</accession>
<dbReference type="GO" id="GO:0005737">
    <property type="term" value="C:cytoplasm"/>
    <property type="evidence" value="ECO:0007669"/>
    <property type="project" value="TreeGrafter"/>
</dbReference>
<keyword evidence="4" id="KW-1185">Reference proteome</keyword>
<evidence type="ECO:0008006" key="5">
    <source>
        <dbReference type="Google" id="ProtNLM"/>
    </source>
</evidence>
<dbReference type="Pfam" id="PF03969">
    <property type="entry name" value="AFG1_ATPase"/>
    <property type="match status" value="1"/>
</dbReference>
<keyword evidence="2" id="KW-0067">ATP-binding</keyword>
<name>J1K296_9HYPH</name>
<keyword evidence="1" id="KW-0547">Nucleotide-binding</keyword>
<protein>
    <recommendedName>
        <fullName evidence="5">AFG1-like ATPase</fullName>
    </recommendedName>
</protein>
<proteinExistence type="predicted"/>
<dbReference type="EMBL" id="AIMB01000002">
    <property type="protein sequence ID" value="EJF91602.1"/>
    <property type="molecule type" value="Genomic_DNA"/>
</dbReference>
<dbReference type="PANTHER" id="PTHR12169:SF6">
    <property type="entry name" value="AFG1-LIKE ATPASE"/>
    <property type="match status" value="1"/>
</dbReference>
<dbReference type="PATRIC" id="fig|1094558.3.peg.331"/>
<evidence type="ECO:0000256" key="2">
    <source>
        <dbReference type="ARBA" id="ARBA00022840"/>
    </source>
</evidence>
<reference evidence="3 4" key="1">
    <citation type="submission" date="2012-03" db="EMBL/GenBank/DDBJ databases">
        <title>The Genome Sequence of Bartonella tamiae Th239.</title>
        <authorList>
            <consortium name="The Broad Institute Genome Sequencing Platform"/>
            <consortium name="The Broad Institute Genome Sequencing Center for Infectious Disease"/>
            <person name="Feldgarden M."/>
            <person name="Kirby J."/>
            <person name="Kosoy M."/>
            <person name="Birtles R."/>
            <person name="Probert W.S."/>
            <person name="Chiaraviglio L."/>
            <person name="Young S.K."/>
            <person name="Zeng Q."/>
            <person name="Gargeya S."/>
            <person name="Fitzgerald M."/>
            <person name="Haas B."/>
            <person name="Abouelleil A."/>
            <person name="Alvarado L."/>
            <person name="Arachchi H.M."/>
            <person name="Berlin A."/>
            <person name="Chapman S.B."/>
            <person name="Gearin G."/>
            <person name="Goldberg J."/>
            <person name="Griggs A."/>
            <person name="Gujja S."/>
            <person name="Hansen M."/>
            <person name="Heiman D."/>
            <person name="Howarth C."/>
            <person name="Larimer J."/>
            <person name="Lui A."/>
            <person name="MacDonald P.J.P."/>
            <person name="McCowen C."/>
            <person name="Montmayeur A."/>
            <person name="Murphy C."/>
            <person name="Neiman D."/>
            <person name="Pearson M."/>
            <person name="Priest M."/>
            <person name="Roberts A."/>
            <person name="Saif S."/>
            <person name="Shea T."/>
            <person name="Sisk P."/>
            <person name="Stolte C."/>
            <person name="Sykes S."/>
            <person name="Wortman J."/>
            <person name="Nusbaum C."/>
            <person name="Birren B."/>
        </authorList>
    </citation>
    <scope>NUCLEOTIDE SEQUENCE [LARGE SCALE GENOMIC DNA]</scope>
    <source>
        <strain evidence="3 4">Th239</strain>
    </source>
</reference>
<evidence type="ECO:0000256" key="1">
    <source>
        <dbReference type="ARBA" id="ARBA00022741"/>
    </source>
</evidence>
<dbReference type="RefSeq" id="WP_008037789.1">
    <property type="nucleotide sequence ID" value="NZ_JH725147.1"/>
</dbReference>
<dbReference type="OrthoDB" id="9774491at2"/>
<dbReference type="AlphaFoldDB" id="J1K296"/>
<dbReference type="InterPro" id="IPR027417">
    <property type="entry name" value="P-loop_NTPase"/>
</dbReference>
<dbReference type="NCBIfam" id="NF040713">
    <property type="entry name" value="ZapE"/>
    <property type="match status" value="1"/>
</dbReference>
<dbReference type="PANTHER" id="PTHR12169">
    <property type="entry name" value="ATPASE N2B"/>
    <property type="match status" value="1"/>
</dbReference>
<dbReference type="eggNOG" id="COG1485">
    <property type="taxonomic scope" value="Bacteria"/>
</dbReference>
<sequence length="384" mass="43875">MGSVRERYEALVSEGDIRPDPAQLALTDRFDRLLSDIAEKSLSHKSSPLGWLFGKRKENSLPLQGLYIYGDVGRGKTMLMDLFFCSLPQGNKRRAHFNDFMADVHERINHHRQALKRGETKQNDPIPPVAEALANEAKILCFDEFTVTDIADAMVLSRLFNALFSQGVVLVATSNVAPDNLYRNGLNRGLFLPFIDDLKNHVDVVNLDAKTDYRLEKADRRPVYLTPLGRETRVKMDAAWNIIVGEKDAQPDDVIVQGHEVHIPLATKDSARFDYLDLCSKPLAASDYLALVARYRTFFIDNVPIMDDEHRNQTKRFILLIDTLYDRHIRLFMSAAQTPEKLYQGTSQTTETFEFERTASRLFEMQSDEYLTIWAEKNPADTEI</sequence>
<gene>
    <name evidence="3" type="ORF">ME5_00297</name>
</gene>
<organism evidence="3 4">
    <name type="scientific">Bartonella tamiae Th239</name>
    <dbReference type="NCBI Taxonomy" id="1094558"/>
    <lineage>
        <taxon>Bacteria</taxon>
        <taxon>Pseudomonadati</taxon>
        <taxon>Pseudomonadota</taxon>
        <taxon>Alphaproteobacteria</taxon>
        <taxon>Hyphomicrobiales</taxon>
        <taxon>Bartonellaceae</taxon>
        <taxon>Bartonella</taxon>
    </lineage>
</organism>